<evidence type="ECO:0000256" key="2">
    <source>
        <dbReference type="SAM" id="Phobius"/>
    </source>
</evidence>
<dbReference type="PANTHER" id="PTHR12286:SF5">
    <property type="entry name" value="SACCHAROPINE DEHYDROGENASE-LIKE OXIDOREDUCTASE"/>
    <property type="match status" value="1"/>
</dbReference>
<dbReference type="GO" id="GO:0005886">
    <property type="term" value="C:plasma membrane"/>
    <property type="evidence" value="ECO:0007669"/>
    <property type="project" value="TreeGrafter"/>
</dbReference>
<evidence type="ECO:0000313" key="4">
    <source>
        <dbReference type="EMBL" id="KAK4230877.1"/>
    </source>
</evidence>
<dbReference type="PANTHER" id="PTHR12286">
    <property type="entry name" value="SACCHAROPINE DEHYDROGENASE-LIKE OXIDOREDUCTASE"/>
    <property type="match status" value="1"/>
</dbReference>
<keyword evidence="5" id="KW-1185">Reference proteome</keyword>
<keyword evidence="2" id="KW-0472">Membrane</keyword>
<dbReference type="Gene3D" id="3.40.50.720">
    <property type="entry name" value="NAD(P)-binding Rossmann-like Domain"/>
    <property type="match status" value="1"/>
</dbReference>
<evidence type="ECO:0000259" key="3">
    <source>
        <dbReference type="Pfam" id="PF03435"/>
    </source>
</evidence>
<dbReference type="GO" id="GO:0005811">
    <property type="term" value="C:lipid droplet"/>
    <property type="evidence" value="ECO:0007669"/>
    <property type="project" value="TreeGrafter"/>
</dbReference>
<dbReference type="InterPro" id="IPR005097">
    <property type="entry name" value="Sacchrp_dh_NADP-bd"/>
</dbReference>
<evidence type="ECO:0000256" key="1">
    <source>
        <dbReference type="ARBA" id="ARBA00038048"/>
    </source>
</evidence>
<reference evidence="4" key="1">
    <citation type="journal article" date="2023" name="Mol. Phylogenet. Evol.">
        <title>Genome-scale phylogeny and comparative genomics of the fungal order Sordariales.</title>
        <authorList>
            <person name="Hensen N."/>
            <person name="Bonometti L."/>
            <person name="Westerberg I."/>
            <person name="Brannstrom I.O."/>
            <person name="Guillou S."/>
            <person name="Cros-Aarteil S."/>
            <person name="Calhoun S."/>
            <person name="Haridas S."/>
            <person name="Kuo A."/>
            <person name="Mondo S."/>
            <person name="Pangilinan J."/>
            <person name="Riley R."/>
            <person name="LaButti K."/>
            <person name="Andreopoulos B."/>
            <person name="Lipzen A."/>
            <person name="Chen C."/>
            <person name="Yan M."/>
            <person name="Daum C."/>
            <person name="Ng V."/>
            <person name="Clum A."/>
            <person name="Steindorff A."/>
            <person name="Ohm R.A."/>
            <person name="Martin F."/>
            <person name="Silar P."/>
            <person name="Natvig D.O."/>
            <person name="Lalanne C."/>
            <person name="Gautier V."/>
            <person name="Ament-Velasquez S.L."/>
            <person name="Kruys A."/>
            <person name="Hutchinson M.I."/>
            <person name="Powell A.J."/>
            <person name="Barry K."/>
            <person name="Miller A.N."/>
            <person name="Grigoriev I.V."/>
            <person name="Debuchy R."/>
            <person name="Gladieux P."/>
            <person name="Hiltunen Thoren M."/>
            <person name="Johannesson H."/>
        </authorList>
    </citation>
    <scope>NUCLEOTIDE SEQUENCE</scope>
    <source>
        <strain evidence="4">CBS 990.96</strain>
    </source>
</reference>
<keyword evidence="2" id="KW-0812">Transmembrane</keyword>
<reference evidence="4" key="2">
    <citation type="submission" date="2023-05" db="EMBL/GenBank/DDBJ databases">
        <authorList>
            <consortium name="Lawrence Berkeley National Laboratory"/>
            <person name="Steindorff A."/>
            <person name="Hensen N."/>
            <person name="Bonometti L."/>
            <person name="Westerberg I."/>
            <person name="Brannstrom I.O."/>
            <person name="Guillou S."/>
            <person name="Cros-Aarteil S."/>
            <person name="Calhoun S."/>
            <person name="Haridas S."/>
            <person name="Kuo A."/>
            <person name="Mondo S."/>
            <person name="Pangilinan J."/>
            <person name="Riley R."/>
            <person name="Labutti K."/>
            <person name="Andreopoulos B."/>
            <person name="Lipzen A."/>
            <person name="Chen C."/>
            <person name="Yanf M."/>
            <person name="Daum C."/>
            <person name="Ng V."/>
            <person name="Clum A."/>
            <person name="Ohm R."/>
            <person name="Martin F."/>
            <person name="Silar P."/>
            <person name="Natvig D."/>
            <person name="Lalanne C."/>
            <person name="Gautier V."/>
            <person name="Ament-Velasquez S.L."/>
            <person name="Kruys A."/>
            <person name="Hutchinson M.I."/>
            <person name="Powell A.J."/>
            <person name="Barry K."/>
            <person name="Miller A.N."/>
            <person name="Grigoriev I.V."/>
            <person name="Debuchy R."/>
            <person name="Gladieux P."/>
            <person name="Thoren M.H."/>
            <person name="Johannesson H."/>
        </authorList>
    </citation>
    <scope>NUCLEOTIDE SEQUENCE</scope>
    <source>
        <strain evidence="4">CBS 990.96</strain>
    </source>
</reference>
<feature type="domain" description="Saccharopine dehydrogenase NADP binding" evidence="3">
    <location>
        <begin position="13"/>
        <end position="142"/>
    </location>
</feature>
<feature type="transmembrane region" description="Helical" evidence="2">
    <location>
        <begin position="289"/>
        <end position="311"/>
    </location>
</feature>
<protein>
    <submittedName>
        <fullName evidence="4">Saccharopine dehydrogenase-domain-containing protein</fullName>
    </submittedName>
</protein>
<sequence>MSTKKNHSRQYDIVVFGATGYTGKYTAEYIAERLPTDLKWAIAGRSQTKLEEVLAHCKTTNPDRGTSYPSIEVCDLNDSDLSALAKKTFILIACVGPFCKLGEYAFKACAENGTHYLDVTGETPWVLRMINTYSSAAQKSGALLFPQFGIESAPPDLLTYSLASHLRTEHQAKTEDVIISIHTFNCGPSGGTLATVFSIADYVPLPDFVAAYKPYALSPKPNPARVPPPSLWTKLTGLITAPELGLLTTSVAHKTDAALVHRSWGLLEGTDRAYGPKFSFREFMKTRNYLTGFGMHLGIVLLQIAIVTPFIRRFLAGWVRQPGTGPDEETARRDEIEYRGVAKGDVEDGKEKPEVVGKAWFRGRGAYYCDDDIVTGMLVAEGADTLLRDDAASKLEGGVYTPAVLGQPLLDRLEKGGLHFETKTLEK</sequence>
<comment type="caution">
    <text evidence="4">The sequence shown here is derived from an EMBL/GenBank/DDBJ whole genome shotgun (WGS) entry which is preliminary data.</text>
</comment>
<gene>
    <name evidence="4" type="ORF">QBC38DRAFT_356217</name>
</gene>
<organism evidence="4 5">
    <name type="scientific">Podospora fimiseda</name>
    <dbReference type="NCBI Taxonomy" id="252190"/>
    <lineage>
        <taxon>Eukaryota</taxon>
        <taxon>Fungi</taxon>
        <taxon>Dikarya</taxon>
        <taxon>Ascomycota</taxon>
        <taxon>Pezizomycotina</taxon>
        <taxon>Sordariomycetes</taxon>
        <taxon>Sordariomycetidae</taxon>
        <taxon>Sordariales</taxon>
        <taxon>Podosporaceae</taxon>
        <taxon>Podospora</taxon>
    </lineage>
</organism>
<dbReference type="InterPro" id="IPR051276">
    <property type="entry name" value="Saccharopine_DH-like_oxidrdct"/>
</dbReference>
<dbReference type="Proteomes" id="UP001301958">
    <property type="component" value="Unassembled WGS sequence"/>
</dbReference>
<name>A0AAN7BWR1_9PEZI</name>
<dbReference type="GO" id="GO:0005739">
    <property type="term" value="C:mitochondrion"/>
    <property type="evidence" value="ECO:0007669"/>
    <property type="project" value="TreeGrafter"/>
</dbReference>
<proteinExistence type="inferred from homology"/>
<accession>A0AAN7BWR1</accession>
<dbReference type="Pfam" id="PF03435">
    <property type="entry name" value="Sacchrp_dh_NADP"/>
    <property type="match status" value="1"/>
</dbReference>
<evidence type="ECO:0000313" key="5">
    <source>
        <dbReference type="Proteomes" id="UP001301958"/>
    </source>
</evidence>
<comment type="similarity">
    <text evidence="1">Belongs to the saccharopine dehydrogenase family.</text>
</comment>
<dbReference type="AlphaFoldDB" id="A0AAN7BWR1"/>
<dbReference type="EMBL" id="MU865296">
    <property type="protein sequence ID" value="KAK4230877.1"/>
    <property type="molecule type" value="Genomic_DNA"/>
</dbReference>
<dbReference type="GO" id="GO:0009247">
    <property type="term" value="P:glycolipid biosynthetic process"/>
    <property type="evidence" value="ECO:0007669"/>
    <property type="project" value="TreeGrafter"/>
</dbReference>
<dbReference type="SUPFAM" id="SSF51735">
    <property type="entry name" value="NAD(P)-binding Rossmann-fold domains"/>
    <property type="match status" value="1"/>
</dbReference>
<dbReference type="InterPro" id="IPR036291">
    <property type="entry name" value="NAD(P)-bd_dom_sf"/>
</dbReference>
<keyword evidence="2" id="KW-1133">Transmembrane helix</keyword>